<dbReference type="Pfam" id="PF07911">
    <property type="entry name" value="DUF1677"/>
    <property type="match status" value="1"/>
</dbReference>
<dbReference type="AlphaFoldDB" id="A0A078I6Q0"/>
<evidence type="ECO:0000256" key="3">
    <source>
        <dbReference type="ARBA" id="ARBA00022796"/>
    </source>
</evidence>
<dbReference type="InterPro" id="IPR012876">
    <property type="entry name" value="DUF1677_pln"/>
</dbReference>
<evidence type="ECO:0000256" key="7">
    <source>
        <dbReference type="SAM" id="MobiDB-lite"/>
    </source>
</evidence>
<feature type="transmembrane region" description="Helical" evidence="6">
    <location>
        <begin position="313"/>
        <end position="333"/>
    </location>
</feature>
<dbReference type="Gramene" id="CDY45074">
    <property type="protein sequence ID" value="CDY45074"/>
    <property type="gene ID" value="GSBRNA2T00081350001"/>
</dbReference>
<name>A0A078I6Q0_BRANA</name>
<comment type="subcellular location">
    <subcellularLocation>
        <location evidence="6">Membrane</location>
        <topology evidence="6">Multi-pass membrane protein</topology>
    </subcellularLocation>
</comment>
<evidence type="ECO:0000256" key="1">
    <source>
        <dbReference type="ARBA" id="ARBA00006921"/>
    </source>
</evidence>
<keyword evidence="6" id="KW-0406">Ion transport</keyword>
<sequence>MMSSSSSSATDTITKPSSLLLVESVTCDTCGFAEECTLAYIHRVKERHKGHWLCGLCAEAVKDEVVRSPTRISVEEALLRHTTFCHRFRSGSPDVEEDPISVIGRILRRSLDGSPRRTTTRSSSSGALPGIDGVASRRSLLRAGSCFPDTGFVGSAQRRLRTRWFGPQLESPSRKLSSATRRSATVSVRGVQTPQGYLSCKTSQQQPLQQLYRSSSSSYLKRSKKKKLKAIAKMMHMTFYWGIKATILFDFWKTDSWLSYLLTLLACFVFAAFYQYLENRRLQFKSLSSTRHPPPPRTGVSAPLIPKSSTGSAAKAASVLLFGVNAAIGYLLMLAAMSFNGGVFIAIVVGLTVGYLVFRSDDDGGNAAAENPCACA</sequence>
<keyword evidence="5 6" id="KW-0472">Membrane</keyword>
<evidence type="ECO:0000313" key="8">
    <source>
        <dbReference type="EMBL" id="CDY45074.1"/>
    </source>
</evidence>
<dbReference type="Pfam" id="PF04145">
    <property type="entry name" value="Ctr"/>
    <property type="match status" value="1"/>
</dbReference>
<dbReference type="EMBL" id="LK032613">
    <property type="protein sequence ID" value="CDY45074.1"/>
    <property type="molecule type" value="Genomic_DNA"/>
</dbReference>
<keyword evidence="6" id="KW-0186">Copper</keyword>
<feature type="transmembrane region" description="Helical" evidence="6">
    <location>
        <begin position="230"/>
        <end position="251"/>
    </location>
</feature>
<reference evidence="8 9" key="1">
    <citation type="journal article" date="2014" name="Science">
        <title>Plant genetics. Early allopolyploid evolution in the post-Neolithic Brassica napus oilseed genome.</title>
        <authorList>
            <person name="Chalhoub B."/>
            <person name="Denoeud F."/>
            <person name="Liu S."/>
            <person name="Parkin I.A."/>
            <person name="Tang H."/>
            <person name="Wang X."/>
            <person name="Chiquet J."/>
            <person name="Belcram H."/>
            <person name="Tong C."/>
            <person name="Samans B."/>
            <person name="Correa M."/>
            <person name="Da Silva C."/>
            <person name="Just J."/>
            <person name="Falentin C."/>
            <person name="Koh C.S."/>
            <person name="Le Clainche I."/>
            <person name="Bernard M."/>
            <person name="Bento P."/>
            <person name="Noel B."/>
            <person name="Labadie K."/>
            <person name="Alberti A."/>
            <person name="Charles M."/>
            <person name="Arnaud D."/>
            <person name="Guo H."/>
            <person name="Daviaud C."/>
            <person name="Alamery S."/>
            <person name="Jabbari K."/>
            <person name="Zhao M."/>
            <person name="Edger P.P."/>
            <person name="Chelaifa H."/>
            <person name="Tack D."/>
            <person name="Lassalle G."/>
            <person name="Mestiri I."/>
            <person name="Schnel N."/>
            <person name="Le Paslier M.C."/>
            <person name="Fan G."/>
            <person name="Renault V."/>
            <person name="Bayer P.E."/>
            <person name="Golicz A.A."/>
            <person name="Manoli S."/>
            <person name="Lee T.H."/>
            <person name="Thi V.H."/>
            <person name="Chalabi S."/>
            <person name="Hu Q."/>
            <person name="Fan C."/>
            <person name="Tollenaere R."/>
            <person name="Lu Y."/>
            <person name="Battail C."/>
            <person name="Shen J."/>
            <person name="Sidebottom C.H."/>
            <person name="Wang X."/>
            <person name="Canaguier A."/>
            <person name="Chauveau A."/>
            <person name="Berard A."/>
            <person name="Deniot G."/>
            <person name="Guan M."/>
            <person name="Liu Z."/>
            <person name="Sun F."/>
            <person name="Lim Y.P."/>
            <person name="Lyons E."/>
            <person name="Town C.D."/>
            <person name="Bancroft I."/>
            <person name="Wang X."/>
            <person name="Meng J."/>
            <person name="Ma J."/>
            <person name="Pires J.C."/>
            <person name="King G.J."/>
            <person name="Brunel D."/>
            <person name="Delourme R."/>
            <person name="Renard M."/>
            <person name="Aury J.M."/>
            <person name="Adams K.L."/>
            <person name="Batley J."/>
            <person name="Snowdon R.J."/>
            <person name="Tost J."/>
            <person name="Edwards D."/>
            <person name="Zhou Y."/>
            <person name="Hua W."/>
            <person name="Sharpe A.G."/>
            <person name="Paterson A.H."/>
            <person name="Guan C."/>
            <person name="Wincker P."/>
        </authorList>
    </citation>
    <scope>NUCLEOTIDE SEQUENCE [LARGE SCALE GENOMIC DNA]</scope>
    <source>
        <strain evidence="9">cv. Darmor-bzh</strain>
    </source>
</reference>
<evidence type="ECO:0000313" key="9">
    <source>
        <dbReference type="Proteomes" id="UP000028999"/>
    </source>
</evidence>
<dbReference type="GO" id="GO:0005886">
    <property type="term" value="C:plasma membrane"/>
    <property type="evidence" value="ECO:0000318"/>
    <property type="project" value="GO_Central"/>
</dbReference>
<dbReference type="PANTHER" id="PTHR12483">
    <property type="entry name" value="SOLUTE CARRIER FAMILY 31 COPPER TRANSPORTERS"/>
    <property type="match status" value="1"/>
</dbReference>
<keyword evidence="4 6" id="KW-1133">Transmembrane helix</keyword>
<keyword evidence="6" id="KW-0813">Transport</keyword>
<dbReference type="InterPro" id="IPR007274">
    <property type="entry name" value="Cop_transporter"/>
</dbReference>
<feature type="compositionally biased region" description="Low complexity" evidence="7">
    <location>
        <begin position="116"/>
        <end position="125"/>
    </location>
</feature>
<organism evidence="8 9">
    <name type="scientific">Brassica napus</name>
    <name type="common">Rape</name>
    <dbReference type="NCBI Taxonomy" id="3708"/>
    <lineage>
        <taxon>Eukaryota</taxon>
        <taxon>Viridiplantae</taxon>
        <taxon>Streptophyta</taxon>
        <taxon>Embryophyta</taxon>
        <taxon>Tracheophyta</taxon>
        <taxon>Spermatophyta</taxon>
        <taxon>Magnoliopsida</taxon>
        <taxon>eudicotyledons</taxon>
        <taxon>Gunneridae</taxon>
        <taxon>Pentapetalae</taxon>
        <taxon>rosids</taxon>
        <taxon>malvids</taxon>
        <taxon>Brassicales</taxon>
        <taxon>Brassicaceae</taxon>
        <taxon>Brassiceae</taxon>
        <taxon>Brassica</taxon>
    </lineage>
</organism>
<feature type="region of interest" description="Disordered" evidence="7">
    <location>
        <begin position="111"/>
        <end position="131"/>
    </location>
</feature>
<dbReference type="PANTHER" id="PTHR12483:SF99">
    <property type="entry name" value="COPPER TRANSPORT PROTEIN"/>
    <property type="match status" value="1"/>
</dbReference>
<keyword evidence="9" id="KW-1185">Reference proteome</keyword>
<comment type="caution">
    <text evidence="6">Lacks conserved residue(s) required for the propagation of feature annotation.</text>
</comment>
<dbReference type="OMA" id="ARRTIWY"/>
<dbReference type="PaxDb" id="3708-A0A078I6Q0"/>
<proteinExistence type="inferred from homology"/>
<evidence type="ECO:0000256" key="2">
    <source>
        <dbReference type="ARBA" id="ARBA00022692"/>
    </source>
</evidence>
<keyword evidence="2 6" id="KW-0812">Transmembrane</keyword>
<dbReference type="GO" id="GO:0005375">
    <property type="term" value="F:copper ion transmembrane transporter activity"/>
    <property type="evidence" value="ECO:0000318"/>
    <property type="project" value="GO_Central"/>
</dbReference>
<evidence type="ECO:0000256" key="4">
    <source>
        <dbReference type="ARBA" id="ARBA00022989"/>
    </source>
</evidence>
<comment type="similarity">
    <text evidence="1 6">Belongs to the copper transporter (Ctr) (TC 1.A.56) family. SLC31A subfamily.</text>
</comment>
<evidence type="ECO:0000256" key="6">
    <source>
        <dbReference type="RuleBase" id="RU367022"/>
    </source>
</evidence>
<evidence type="ECO:0000256" key="5">
    <source>
        <dbReference type="ARBA" id="ARBA00023136"/>
    </source>
</evidence>
<gene>
    <name evidence="8" type="primary">BnaA02g05020D</name>
    <name evidence="8" type="ORF">GSBRNA2T00081350001</name>
</gene>
<accession>A0A078I6Q0</accession>
<protein>
    <recommendedName>
        <fullName evidence="6">Copper transport protein</fullName>
    </recommendedName>
</protein>
<feature type="transmembrane region" description="Helical" evidence="6">
    <location>
        <begin position="257"/>
        <end position="277"/>
    </location>
</feature>
<dbReference type="Proteomes" id="UP000028999">
    <property type="component" value="Unassembled WGS sequence"/>
</dbReference>
<feature type="transmembrane region" description="Helical" evidence="6">
    <location>
        <begin position="339"/>
        <end position="358"/>
    </location>
</feature>
<dbReference type="STRING" id="3708.A0A078I6Q0"/>
<keyword evidence="3 6" id="KW-0187">Copper transport</keyword>